<proteinExistence type="predicted"/>
<reference evidence="2" key="1">
    <citation type="journal article" date="2017" name="Plant J.">
        <title>The pomegranate (Punica granatum L.) genome and the genomics of punicalagin biosynthesis.</title>
        <authorList>
            <person name="Qin G."/>
            <person name="Xu C."/>
            <person name="Ming R."/>
            <person name="Tang H."/>
            <person name="Guyot R."/>
            <person name="Kramer E.M."/>
            <person name="Hu Y."/>
            <person name="Yi X."/>
            <person name="Qi Y."/>
            <person name="Xu X."/>
            <person name="Gao Z."/>
            <person name="Pan H."/>
            <person name="Jian J."/>
            <person name="Tian Y."/>
            <person name="Yue Z."/>
            <person name="Xu Y."/>
        </authorList>
    </citation>
    <scope>NUCLEOTIDE SEQUENCE [LARGE SCALE GENOMIC DNA]</scope>
    <source>
        <strain evidence="2">cv. Dabenzi</strain>
    </source>
</reference>
<dbReference type="AlphaFoldDB" id="A0A218Y166"/>
<evidence type="ECO:0000313" key="2">
    <source>
        <dbReference type="Proteomes" id="UP000197138"/>
    </source>
</evidence>
<dbReference type="EMBL" id="MTKT01000420">
    <property type="protein sequence ID" value="OWM91023.1"/>
    <property type="molecule type" value="Genomic_DNA"/>
</dbReference>
<name>A0A218Y166_PUNGR</name>
<sequence length="109" mass="11951">MVLPTSSCPPQQYLFSGPRKHTEQADICLGGQDLSPPHSLEASSWCHGDEERNECDGQRRLGSSTSYSLGNNSIPLLVVPFSRGNWKVETIVKEFYSRDSGAQGKNIPA</sequence>
<organism evidence="1 2">
    <name type="scientific">Punica granatum</name>
    <name type="common">Pomegranate</name>
    <dbReference type="NCBI Taxonomy" id="22663"/>
    <lineage>
        <taxon>Eukaryota</taxon>
        <taxon>Viridiplantae</taxon>
        <taxon>Streptophyta</taxon>
        <taxon>Embryophyta</taxon>
        <taxon>Tracheophyta</taxon>
        <taxon>Spermatophyta</taxon>
        <taxon>Magnoliopsida</taxon>
        <taxon>eudicotyledons</taxon>
        <taxon>Gunneridae</taxon>
        <taxon>Pentapetalae</taxon>
        <taxon>rosids</taxon>
        <taxon>malvids</taxon>
        <taxon>Myrtales</taxon>
        <taxon>Lythraceae</taxon>
        <taxon>Punica</taxon>
    </lineage>
</organism>
<accession>A0A218Y166</accession>
<gene>
    <name evidence="1" type="ORF">CDL15_Pgr023356</name>
</gene>
<evidence type="ECO:0000313" key="1">
    <source>
        <dbReference type="EMBL" id="OWM91023.1"/>
    </source>
</evidence>
<dbReference type="Proteomes" id="UP000197138">
    <property type="component" value="Unassembled WGS sequence"/>
</dbReference>
<protein>
    <submittedName>
        <fullName evidence="1">Uncharacterized protein</fullName>
    </submittedName>
</protein>
<comment type="caution">
    <text evidence="1">The sequence shown here is derived from an EMBL/GenBank/DDBJ whole genome shotgun (WGS) entry which is preliminary data.</text>
</comment>